<dbReference type="EMBL" id="JADBJN010000003">
    <property type="protein sequence ID" value="KAG5673376.1"/>
    <property type="molecule type" value="Genomic_DNA"/>
</dbReference>
<dbReference type="AlphaFoldDB" id="A0A9J6BUI3"/>
<keyword evidence="4" id="KW-1185">Reference proteome</keyword>
<keyword evidence="1" id="KW-0732">Signal</keyword>
<dbReference type="PROSITE" id="PS51257">
    <property type="entry name" value="PROKAR_LIPOPROTEIN"/>
    <property type="match status" value="1"/>
</dbReference>
<dbReference type="SMART" id="SM00737">
    <property type="entry name" value="ML"/>
    <property type="match status" value="1"/>
</dbReference>
<evidence type="ECO:0000313" key="4">
    <source>
        <dbReference type="Proteomes" id="UP001107558"/>
    </source>
</evidence>
<comment type="caution">
    <text evidence="3">The sequence shown here is derived from an EMBL/GenBank/DDBJ whole genome shotgun (WGS) entry which is preliminary data.</text>
</comment>
<evidence type="ECO:0000313" key="3">
    <source>
        <dbReference type="EMBL" id="KAG5673376.1"/>
    </source>
</evidence>
<name>A0A9J6BUI3_POLVA</name>
<evidence type="ECO:0000256" key="1">
    <source>
        <dbReference type="SAM" id="SignalP"/>
    </source>
</evidence>
<dbReference type="Gene3D" id="2.60.40.770">
    <property type="match status" value="1"/>
</dbReference>
<proteinExistence type="predicted"/>
<feature type="domain" description="MD-2-related lipid-recognition" evidence="2">
    <location>
        <begin position="20"/>
        <end position="153"/>
    </location>
</feature>
<dbReference type="OrthoDB" id="6489092at2759"/>
<evidence type="ECO:0000259" key="2">
    <source>
        <dbReference type="SMART" id="SM00737"/>
    </source>
</evidence>
<sequence length="156" mass="16711">MFKLIALTVLLALSGANAFWSACSDLPNALAPRTVESASCSPTLCTVTRGETLIADAYMTFNQAHSRLDVSVTAYIFGIGVNLPQDPPHDNACNSLLNAATGAHHGCPTTPGTEKIWRINMLVPTTYPSFSNTRVRFQLLENNAVIGCTDVQATLQ</sequence>
<feature type="signal peptide" evidence="1">
    <location>
        <begin position="1"/>
        <end position="18"/>
    </location>
</feature>
<accession>A0A9J6BUI3</accession>
<dbReference type="Pfam" id="PF02221">
    <property type="entry name" value="E1_DerP2_DerF2"/>
    <property type="match status" value="1"/>
</dbReference>
<organism evidence="3 4">
    <name type="scientific">Polypedilum vanderplanki</name>
    <name type="common">Sleeping chironomid midge</name>
    <dbReference type="NCBI Taxonomy" id="319348"/>
    <lineage>
        <taxon>Eukaryota</taxon>
        <taxon>Metazoa</taxon>
        <taxon>Ecdysozoa</taxon>
        <taxon>Arthropoda</taxon>
        <taxon>Hexapoda</taxon>
        <taxon>Insecta</taxon>
        <taxon>Pterygota</taxon>
        <taxon>Neoptera</taxon>
        <taxon>Endopterygota</taxon>
        <taxon>Diptera</taxon>
        <taxon>Nematocera</taxon>
        <taxon>Chironomoidea</taxon>
        <taxon>Chironomidae</taxon>
        <taxon>Chironominae</taxon>
        <taxon>Polypedilum</taxon>
        <taxon>Polypedilum</taxon>
    </lineage>
</organism>
<protein>
    <recommendedName>
        <fullName evidence="2">MD-2-related lipid-recognition domain-containing protein</fullName>
    </recommendedName>
</protein>
<dbReference type="InterPro" id="IPR003172">
    <property type="entry name" value="ML_dom"/>
</dbReference>
<feature type="chain" id="PRO_5039949270" description="MD-2-related lipid-recognition domain-containing protein" evidence="1">
    <location>
        <begin position="19"/>
        <end position="156"/>
    </location>
</feature>
<gene>
    <name evidence="3" type="ORF">PVAND_003432</name>
</gene>
<dbReference type="SUPFAM" id="SSF81296">
    <property type="entry name" value="E set domains"/>
    <property type="match status" value="1"/>
</dbReference>
<dbReference type="Proteomes" id="UP001107558">
    <property type="component" value="Chromosome 3"/>
</dbReference>
<reference evidence="3" key="1">
    <citation type="submission" date="2021-03" db="EMBL/GenBank/DDBJ databases">
        <title>Chromosome level genome of the anhydrobiotic midge Polypedilum vanderplanki.</title>
        <authorList>
            <person name="Yoshida Y."/>
            <person name="Kikawada T."/>
            <person name="Gusev O."/>
        </authorList>
    </citation>
    <scope>NUCLEOTIDE SEQUENCE</scope>
    <source>
        <strain evidence="3">NIAS01</strain>
        <tissue evidence="3">Whole body or cell culture</tissue>
    </source>
</reference>
<dbReference type="InterPro" id="IPR014756">
    <property type="entry name" value="Ig_E-set"/>
</dbReference>